<keyword evidence="3" id="KW-0067">ATP-binding</keyword>
<evidence type="ECO:0000256" key="1">
    <source>
        <dbReference type="ARBA" id="ARBA00007381"/>
    </source>
</evidence>
<feature type="coiled-coil region" evidence="4">
    <location>
        <begin position="463"/>
        <end position="490"/>
    </location>
</feature>
<feature type="region of interest" description="Disordered" evidence="5">
    <location>
        <begin position="167"/>
        <end position="189"/>
    </location>
</feature>
<dbReference type="OrthoDB" id="29851at2759"/>
<comment type="caution">
    <text evidence="6">The sequence shown here is derived from an EMBL/GenBank/DDBJ whole genome shotgun (WGS) entry which is preliminary data.</text>
</comment>
<name>A0A9N9I490_9GLOM</name>
<proteinExistence type="inferred from homology"/>
<evidence type="ECO:0000256" key="3">
    <source>
        <dbReference type="ARBA" id="ARBA00022840"/>
    </source>
</evidence>
<protein>
    <submittedName>
        <fullName evidence="6">8789_t:CDS:1</fullName>
    </submittedName>
</protein>
<evidence type="ECO:0000256" key="2">
    <source>
        <dbReference type="ARBA" id="ARBA00022741"/>
    </source>
</evidence>
<dbReference type="Pfam" id="PF00012">
    <property type="entry name" value="HSP70"/>
    <property type="match status" value="1"/>
</dbReference>
<comment type="similarity">
    <text evidence="1">Belongs to the heat shock protein 70 family.</text>
</comment>
<keyword evidence="4" id="KW-0175">Coiled coil</keyword>
<dbReference type="GO" id="GO:0005524">
    <property type="term" value="F:ATP binding"/>
    <property type="evidence" value="ECO:0007669"/>
    <property type="project" value="UniProtKB-KW"/>
</dbReference>
<dbReference type="PANTHER" id="PTHR45639">
    <property type="entry name" value="HSC70CB, ISOFORM G-RELATED"/>
    <property type="match status" value="1"/>
</dbReference>
<dbReference type="FunFam" id="3.90.640.10:FF:000010">
    <property type="entry name" value="heat shock 70 kDa protein 14"/>
    <property type="match status" value="1"/>
</dbReference>
<dbReference type="PRINTS" id="PR00301">
    <property type="entry name" value="HEATSHOCK70"/>
</dbReference>
<dbReference type="Gene3D" id="2.60.34.10">
    <property type="entry name" value="Substrate Binding Domain Of DNAk, Chain A, domain 1"/>
    <property type="match status" value="1"/>
</dbReference>
<dbReference type="InterPro" id="IPR013126">
    <property type="entry name" value="Hsp_70_fam"/>
</dbReference>
<dbReference type="Gene3D" id="3.90.640.10">
    <property type="entry name" value="Actin, Chain A, domain 4"/>
    <property type="match status" value="1"/>
</dbReference>
<feature type="compositionally biased region" description="Polar residues" evidence="5">
    <location>
        <begin position="177"/>
        <end position="189"/>
    </location>
</feature>
<dbReference type="GO" id="GO:0005829">
    <property type="term" value="C:cytosol"/>
    <property type="evidence" value="ECO:0007669"/>
    <property type="project" value="TreeGrafter"/>
</dbReference>
<dbReference type="InterPro" id="IPR043129">
    <property type="entry name" value="ATPase_NBD"/>
</dbReference>
<evidence type="ECO:0000313" key="7">
    <source>
        <dbReference type="Proteomes" id="UP000789508"/>
    </source>
</evidence>
<dbReference type="Gene3D" id="3.30.30.30">
    <property type="match status" value="1"/>
</dbReference>
<evidence type="ECO:0000256" key="5">
    <source>
        <dbReference type="SAM" id="MobiDB-lite"/>
    </source>
</evidence>
<organism evidence="6 7">
    <name type="scientific">Ambispora leptoticha</name>
    <dbReference type="NCBI Taxonomy" id="144679"/>
    <lineage>
        <taxon>Eukaryota</taxon>
        <taxon>Fungi</taxon>
        <taxon>Fungi incertae sedis</taxon>
        <taxon>Mucoromycota</taxon>
        <taxon>Glomeromycotina</taxon>
        <taxon>Glomeromycetes</taxon>
        <taxon>Archaeosporales</taxon>
        <taxon>Ambisporaceae</taxon>
        <taxon>Ambispora</taxon>
    </lineage>
</organism>
<accession>A0A9N9I490</accession>
<evidence type="ECO:0000256" key="4">
    <source>
        <dbReference type="SAM" id="Coils"/>
    </source>
</evidence>
<keyword evidence="2" id="KW-0547">Nucleotide-binding</keyword>
<dbReference type="AlphaFoldDB" id="A0A9N9I490"/>
<sequence>DGRADCIANQDGERQIPTVVAFSGDEEFTGSQAKAQLLRNSKNTITQFRNLIGKSYQEIVSTDNIITNDAAPLVEKDGEPAYMVTYKDQETTFTVSEILTKYITLLGESAAHFLGQNVMGVVLAVPTYFTELQCEALKKATENAGLPVLQLIHEPVAAALAYQLGEKSSPSRPSSSQETNTLNNSPTVLSATGNDTTALIVDLGSESLDVTIISVRSGIYTIMGSIHDPSLGGVAFDQLLVTHFANEFKRKSKIDISNNQRALAKLRTSVEYTKKTLSSSLNAPCSVESLADGVDFHGTINRTRFEIMASKLFTRCLNVIRDTLKENSLEHYSIDEVILVGGACRIPKLQTKLREIFTNPGTHIRLDLEPDEVVAYGCAYQGALISDLKIKGYQIQDIINDREITNVPHLTKAIGILNAHEQFVTIVKENTPLPARRVVQFSNVELAQKEVYVAVWEGSPQQVKTEEDENKNEDEKVEAIINKAEILESKDDDPSSSVVLETPKIVPEKLLAEMVLSELKPSSKIGDMQIELVLEIDINKKCTIVLSENKSNKSVEVEIPPAVAVES</sequence>
<dbReference type="GO" id="GO:0140662">
    <property type="term" value="F:ATP-dependent protein folding chaperone"/>
    <property type="evidence" value="ECO:0007669"/>
    <property type="project" value="InterPro"/>
</dbReference>
<gene>
    <name evidence="6" type="ORF">ALEPTO_LOCUS12220</name>
</gene>
<dbReference type="PANTHER" id="PTHR45639:SF32">
    <property type="entry name" value="HEAT SHOCK PROTEIN PDR13"/>
    <property type="match status" value="1"/>
</dbReference>
<dbReference type="SUPFAM" id="SSF53067">
    <property type="entry name" value="Actin-like ATPase domain"/>
    <property type="match status" value="2"/>
</dbReference>
<feature type="non-terminal residue" evidence="6">
    <location>
        <position position="567"/>
    </location>
</feature>
<evidence type="ECO:0000313" key="6">
    <source>
        <dbReference type="EMBL" id="CAG8719737.1"/>
    </source>
</evidence>
<dbReference type="SUPFAM" id="SSF100920">
    <property type="entry name" value="Heat shock protein 70kD (HSP70), peptide-binding domain"/>
    <property type="match status" value="1"/>
</dbReference>
<dbReference type="GO" id="GO:0005634">
    <property type="term" value="C:nucleus"/>
    <property type="evidence" value="ECO:0007669"/>
    <property type="project" value="TreeGrafter"/>
</dbReference>
<keyword evidence="7" id="KW-1185">Reference proteome</keyword>
<dbReference type="Proteomes" id="UP000789508">
    <property type="component" value="Unassembled WGS sequence"/>
</dbReference>
<dbReference type="Gene3D" id="3.30.420.40">
    <property type="match status" value="2"/>
</dbReference>
<dbReference type="InterPro" id="IPR029047">
    <property type="entry name" value="HSP70_peptide-bd_sf"/>
</dbReference>
<dbReference type="EMBL" id="CAJVPS010025720">
    <property type="protein sequence ID" value="CAG8719737.1"/>
    <property type="molecule type" value="Genomic_DNA"/>
</dbReference>
<reference evidence="6" key="1">
    <citation type="submission" date="2021-06" db="EMBL/GenBank/DDBJ databases">
        <authorList>
            <person name="Kallberg Y."/>
            <person name="Tangrot J."/>
            <person name="Rosling A."/>
        </authorList>
    </citation>
    <scope>NUCLEOTIDE SEQUENCE</scope>
    <source>
        <strain evidence="6">FL130A</strain>
    </source>
</reference>